<organism evidence="1 2">
    <name type="scientific">Lottia gigantea</name>
    <name type="common">Giant owl limpet</name>
    <dbReference type="NCBI Taxonomy" id="225164"/>
    <lineage>
        <taxon>Eukaryota</taxon>
        <taxon>Metazoa</taxon>
        <taxon>Spiralia</taxon>
        <taxon>Lophotrochozoa</taxon>
        <taxon>Mollusca</taxon>
        <taxon>Gastropoda</taxon>
        <taxon>Patellogastropoda</taxon>
        <taxon>Lottioidea</taxon>
        <taxon>Lottiidae</taxon>
        <taxon>Lottia</taxon>
    </lineage>
</organism>
<evidence type="ECO:0000313" key="1">
    <source>
        <dbReference type="EMBL" id="ESO97297.1"/>
    </source>
</evidence>
<dbReference type="HOGENOM" id="CLU_1205963_0_0_1"/>
<dbReference type="RefSeq" id="XP_009051901.1">
    <property type="nucleotide sequence ID" value="XM_009053653.1"/>
</dbReference>
<accession>V4AJK6</accession>
<evidence type="ECO:0000313" key="2">
    <source>
        <dbReference type="Proteomes" id="UP000030746"/>
    </source>
</evidence>
<sequence>MGSVGNSHAERRPNNQDVIFIIQGRPNIQDVIFIIQGRPNNQDAIFIIQGRPNNQDEIFIIQGRPNNQDAIFIIQGRPNNQDEIFIIQGRPNNQDVIFIIQGRPNNQDGILIIKFLKSKLTVKKSNTAGLDVNKKRYFFKSGCSWSFFSESVSVLSTHSYLFQSVYSLQIHIVRGINSRVVAGKLPRPCDWCKLVPTQEAYLLDYNDNKNGYAYWETTCSLFPIFIRNLG</sequence>
<dbReference type="GeneID" id="20238026"/>
<dbReference type="KEGG" id="lgi:LOTGIDRAFT_159319"/>
<name>V4AJK6_LOTGI</name>
<protein>
    <submittedName>
        <fullName evidence="1">Uncharacterized protein</fullName>
    </submittedName>
</protein>
<dbReference type="Proteomes" id="UP000030746">
    <property type="component" value="Unassembled WGS sequence"/>
</dbReference>
<dbReference type="AlphaFoldDB" id="V4AJK6"/>
<dbReference type="OrthoDB" id="10668977at2759"/>
<gene>
    <name evidence="1" type="ORF">LOTGIDRAFT_159319</name>
</gene>
<reference evidence="1 2" key="1">
    <citation type="journal article" date="2013" name="Nature">
        <title>Insights into bilaterian evolution from three spiralian genomes.</title>
        <authorList>
            <person name="Simakov O."/>
            <person name="Marletaz F."/>
            <person name="Cho S.J."/>
            <person name="Edsinger-Gonzales E."/>
            <person name="Havlak P."/>
            <person name="Hellsten U."/>
            <person name="Kuo D.H."/>
            <person name="Larsson T."/>
            <person name="Lv J."/>
            <person name="Arendt D."/>
            <person name="Savage R."/>
            <person name="Osoegawa K."/>
            <person name="de Jong P."/>
            <person name="Grimwood J."/>
            <person name="Chapman J.A."/>
            <person name="Shapiro H."/>
            <person name="Aerts A."/>
            <person name="Otillar R.P."/>
            <person name="Terry A.Y."/>
            <person name="Boore J.L."/>
            <person name="Grigoriev I.V."/>
            <person name="Lindberg D.R."/>
            <person name="Seaver E.C."/>
            <person name="Weisblat D.A."/>
            <person name="Putnam N.H."/>
            <person name="Rokhsar D.S."/>
        </authorList>
    </citation>
    <scope>NUCLEOTIDE SEQUENCE [LARGE SCALE GENOMIC DNA]</scope>
</reference>
<proteinExistence type="predicted"/>
<keyword evidence="2" id="KW-1185">Reference proteome</keyword>
<dbReference type="EMBL" id="KB201305">
    <property type="protein sequence ID" value="ESO97297.1"/>
    <property type="molecule type" value="Genomic_DNA"/>
</dbReference>
<dbReference type="CTD" id="20238026"/>